<dbReference type="EMBL" id="CP003123">
    <property type="protein sequence ID" value="AGF74932.1"/>
    <property type="molecule type" value="Genomic_DNA"/>
</dbReference>
<name>M1NZV1_BARAA</name>
<protein>
    <submittedName>
        <fullName evidence="2">Type IV secretion protein VblB7</fullName>
    </submittedName>
</protein>
<evidence type="ECO:0000313" key="3">
    <source>
        <dbReference type="Proteomes" id="UP000011729"/>
    </source>
</evidence>
<dbReference type="Proteomes" id="UP000011729">
    <property type="component" value="Chromosome"/>
</dbReference>
<gene>
    <name evidence="2" type="primary">vblB7</name>
    <name evidence="2" type="ordered locus">BAnh1_10640</name>
</gene>
<keyword evidence="1" id="KW-0732">Signal</keyword>
<organism evidence="2 3">
    <name type="scientific">Bartonella australis (strain Aust/NH1)</name>
    <dbReference type="NCBI Taxonomy" id="1094489"/>
    <lineage>
        <taxon>Bacteria</taxon>
        <taxon>Pseudomonadati</taxon>
        <taxon>Pseudomonadota</taxon>
        <taxon>Alphaproteobacteria</taxon>
        <taxon>Hyphomicrobiales</taxon>
        <taxon>Bartonellaceae</taxon>
        <taxon>Bartonella</taxon>
    </lineage>
</organism>
<dbReference type="STRING" id="1094489.BAnh1_10640"/>
<dbReference type="eggNOG" id="ENOG5033P5X">
    <property type="taxonomic scope" value="Bacteria"/>
</dbReference>
<dbReference type="HOGENOM" id="CLU_178277_0_0_5"/>
<sequence length="103" mass="11686">MLLKNIGTGLLLTIFMSGCASWDKMAYPLPKCNGYARRPLNKSMWDWDTKNPPSTPMLMNNDAEAYQSGQDGRLSSILSKDLTPEEIESYKNCGEWHGEKKRI</sequence>
<dbReference type="PATRIC" id="fig|1094489.3.peg.1309"/>
<dbReference type="RefSeq" id="WP_015398436.1">
    <property type="nucleotide sequence ID" value="NC_020300.1"/>
</dbReference>
<dbReference type="OrthoDB" id="8280200at2"/>
<evidence type="ECO:0000256" key="1">
    <source>
        <dbReference type="SAM" id="SignalP"/>
    </source>
</evidence>
<keyword evidence="3" id="KW-1185">Reference proteome</keyword>
<dbReference type="KEGG" id="baus:BAnh1_10640"/>
<feature type="chain" id="PRO_5004016594" evidence="1">
    <location>
        <begin position="21"/>
        <end position="103"/>
    </location>
</feature>
<dbReference type="PROSITE" id="PS51257">
    <property type="entry name" value="PROKAR_LIPOPROTEIN"/>
    <property type="match status" value="1"/>
</dbReference>
<feature type="signal peptide" evidence="1">
    <location>
        <begin position="1"/>
        <end position="20"/>
    </location>
</feature>
<proteinExistence type="predicted"/>
<dbReference type="AlphaFoldDB" id="M1NZV1"/>
<accession>M1NZV1</accession>
<reference evidence="2 3" key="1">
    <citation type="journal article" date="2013" name="PLoS Genet.">
        <title>A gene transfer agent and a dynamic repertoire of secretion systems hold the keys to the explosive radiation of the emerging pathogen Bartonella.</title>
        <authorList>
            <person name="Guy L."/>
            <person name="Nystedt B."/>
            <person name="Toft C."/>
            <person name="Zaremba-Niedzwiedzka K."/>
            <person name="Berglund E.C."/>
            <person name="Granberg F."/>
            <person name="Naslund K."/>
            <person name="Eriksson A.S."/>
            <person name="Andersson S.G."/>
        </authorList>
    </citation>
    <scope>NUCLEOTIDE SEQUENCE [LARGE SCALE GENOMIC DNA]</scope>
    <source>
        <strain evidence="2 3">Aust/NH1</strain>
    </source>
</reference>
<evidence type="ECO:0000313" key="2">
    <source>
        <dbReference type="EMBL" id="AGF74932.1"/>
    </source>
</evidence>